<evidence type="ECO:0000256" key="8">
    <source>
        <dbReference type="SAM" id="Phobius"/>
    </source>
</evidence>
<dbReference type="GO" id="GO:0005886">
    <property type="term" value="C:plasma membrane"/>
    <property type="evidence" value="ECO:0007669"/>
    <property type="project" value="TreeGrafter"/>
</dbReference>
<dbReference type="Pfam" id="PF13962">
    <property type="entry name" value="PGG"/>
    <property type="match status" value="1"/>
</dbReference>
<evidence type="ECO:0000256" key="7">
    <source>
        <dbReference type="PROSITE-ProRule" id="PRU00023"/>
    </source>
</evidence>
<sequence>MCPDLLRKINGKDEIPLHIAARHGHSDVVETLLKWCRKDHENDLEKGNGAVRGMLVMTNKAKDTALHEAVRYNHIDVVVALTKGNLNVPYDANLDGESPLYLAVERGYAEVIDAMLKESSSWAHGGPNGRTTLHAAVLHNNTVLTRTLLKEVERKEMLTRKSDKKGWIPLHYAAYFGYVAIVKRLLKEDKSSACIPTTTEKMTAIHLAASRGKLSIMCELISSCPRCCELVDRKGWNVVHFAVISENKQVVDYVLSSPLLRNLINERNSEGNAPLHLLIDSGIYMSSFIRHPRVDRLAFNARNLNCLDIILSKEGVLWEQREAANCLRECGARQGKRVIIERNDWKEEGSKVAPDDNRHRNEKDIKAIIAIDDSSKVVSKSYSRRKYEDNDTIMKQIKDARESHLIVATLIATVSFAAGFTMPGGYKSDGPDEGGAILTRSKAFQAFVITNTVSMMLSSSAVFAHFFMAISQDKKLVYPMFTLALTLTFLAMIAMVIAFISGTYSVLAHVQALAISTCVLACSFFGFYYYPLDLLILESLIMTIRSRLLSEDA</sequence>
<dbReference type="Proteomes" id="UP001159364">
    <property type="component" value="Linkage Group LG09"/>
</dbReference>
<comment type="caution">
    <text evidence="10">The sequence shown here is derived from an EMBL/GenBank/DDBJ whole genome shotgun (WGS) entry which is preliminary data.</text>
</comment>
<reference evidence="10 11" key="1">
    <citation type="submission" date="2021-09" db="EMBL/GenBank/DDBJ databases">
        <title>Genomic insights and catalytic innovation underlie evolution of tropane alkaloids biosynthesis.</title>
        <authorList>
            <person name="Wang Y.-J."/>
            <person name="Tian T."/>
            <person name="Huang J.-P."/>
            <person name="Huang S.-X."/>
        </authorList>
    </citation>
    <scope>NUCLEOTIDE SEQUENCE [LARGE SCALE GENOMIC DNA]</scope>
    <source>
        <strain evidence="10">KIB-2018</strain>
        <tissue evidence="10">Leaf</tissue>
    </source>
</reference>
<dbReference type="PANTHER" id="PTHR24186">
    <property type="entry name" value="PROTEIN PHOSPHATASE 1 REGULATORY SUBUNIT"/>
    <property type="match status" value="1"/>
</dbReference>
<comment type="subcellular location">
    <subcellularLocation>
        <location evidence="1">Membrane</location>
        <topology evidence="1">Multi-pass membrane protein</topology>
    </subcellularLocation>
</comment>
<evidence type="ECO:0000259" key="9">
    <source>
        <dbReference type="Pfam" id="PF13962"/>
    </source>
</evidence>
<dbReference type="InterPro" id="IPR002110">
    <property type="entry name" value="Ankyrin_rpt"/>
</dbReference>
<evidence type="ECO:0000256" key="1">
    <source>
        <dbReference type="ARBA" id="ARBA00004141"/>
    </source>
</evidence>
<feature type="domain" description="PGG" evidence="9">
    <location>
        <begin position="395"/>
        <end position="505"/>
    </location>
</feature>
<dbReference type="PANTHER" id="PTHR24186:SF50">
    <property type="entry name" value="ANKYRIN REPEAT-CONTAINING PROTEIN ITN1-LIKE ISOFORM X1"/>
    <property type="match status" value="1"/>
</dbReference>
<dbReference type="Gene3D" id="1.25.40.20">
    <property type="entry name" value="Ankyrin repeat-containing domain"/>
    <property type="match status" value="2"/>
</dbReference>
<name>A0AAV8SWH3_9ROSI</name>
<keyword evidence="3" id="KW-0677">Repeat</keyword>
<dbReference type="SUPFAM" id="SSF48403">
    <property type="entry name" value="Ankyrin repeat"/>
    <property type="match status" value="1"/>
</dbReference>
<feature type="repeat" description="ANK" evidence="7">
    <location>
        <begin position="12"/>
        <end position="34"/>
    </location>
</feature>
<protein>
    <recommendedName>
        <fullName evidence="9">PGG domain-containing protein</fullName>
    </recommendedName>
</protein>
<dbReference type="InterPro" id="IPR026961">
    <property type="entry name" value="PGG_dom"/>
</dbReference>
<accession>A0AAV8SWH3</accession>
<dbReference type="SMART" id="SM00248">
    <property type="entry name" value="ANK"/>
    <property type="match status" value="7"/>
</dbReference>
<keyword evidence="2 8" id="KW-0812">Transmembrane</keyword>
<organism evidence="10 11">
    <name type="scientific">Erythroxylum novogranatense</name>
    <dbReference type="NCBI Taxonomy" id="1862640"/>
    <lineage>
        <taxon>Eukaryota</taxon>
        <taxon>Viridiplantae</taxon>
        <taxon>Streptophyta</taxon>
        <taxon>Embryophyta</taxon>
        <taxon>Tracheophyta</taxon>
        <taxon>Spermatophyta</taxon>
        <taxon>Magnoliopsida</taxon>
        <taxon>eudicotyledons</taxon>
        <taxon>Gunneridae</taxon>
        <taxon>Pentapetalae</taxon>
        <taxon>rosids</taxon>
        <taxon>fabids</taxon>
        <taxon>Malpighiales</taxon>
        <taxon>Erythroxylaceae</taxon>
        <taxon>Erythroxylum</taxon>
    </lineage>
</organism>
<keyword evidence="6 8" id="KW-0472">Membrane</keyword>
<dbReference type="PROSITE" id="PS50088">
    <property type="entry name" value="ANK_REPEAT"/>
    <property type="match status" value="3"/>
</dbReference>
<evidence type="ECO:0000256" key="2">
    <source>
        <dbReference type="ARBA" id="ARBA00022692"/>
    </source>
</evidence>
<feature type="repeat" description="ANK" evidence="7">
    <location>
        <begin position="95"/>
        <end position="121"/>
    </location>
</feature>
<feature type="transmembrane region" description="Helical" evidence="8">
    <location>
        <begin position="476"/>
        <end position="500"/>
    </location>
</feature>
<evidence type="ECO:0000313" key="10">
    <source>
        <dbReference type="EMBL" id="KAJ8756194.1"/>
    </source>
</evidence>
<feature type="transmembrane region" description="Helical" evidence="8">
    <location>
        <begin position="404"/>
        <end position="423"/>
    </location>
</feature>
<feature type="repeat" description="ANK" evidence="7">
    <location>
        <begin position="165"/>
        <end position="187"/>
    </location>
</feature>
<dbReference type="EMBL" id="JAIWQS010000009">
    <property type="protein sequence ID" value="KAJ8756194.1"/>
    <property type="molecule type" value="Genomic_DNA"/>
</dbReference>
<dbReference type="AlphaFoldDB" id="A0AAV8SWH3"/>
<dbReference type="InterPro" id="IPR036770">
    <property type="entry name" value="Ankyrin_rpt-contain_sf"/>
</dbReference>
<proteinExistence type="predicted"/>
<keyword evidence="5 7" id="KW-0040">ANK repeat</keyword>
<feature type="transmembrane region" description="Helical" evidence="8">
    <location>
        <begin position="506"/>
        <end position="530"/>
    </location>
</feature>
<evidence type="ECO:0000256" key="3">
    <source>
        <dbReference type="ARBA" id="ARBA00022737"/>
    </source>
</evidence>
<feature type="transmembrane region" description="Helical" evidence="8">
    <location>
        <begin position="443"/>
        <end position="464"/>
    </location>
</feature>
<gene>
    <name evidence="10" type="ORF">K2173_024741</name>
</gene>
<keyword evidence="4 8" id="KW-1133">Transmembrane helix</keyword>
<evidence type="ECO:0000256" key="6">
    <source>
        <dbReference type="ARBA" id="ARBA00023136"/>
    </source>
</evidence>
<evidence type="ECO:0000256" key="5">
    <source>
        <dbReference type="ARBA" id="ARBA00023043"/>
    </source>
</evidence>
<keyword evidence="11" id="KW-1185">Reference proteome</keyword>
<dbReference type="Pfam" id="PF12796">
    <property type="entry name" value="Ank_2"/>
    <property type="match status" value="3"/>
</dbReference>
<evidence type="ECO:0000313" key="11">
    <source>
        <dbReference type="Proteomes" id="UP001159364"/>
    </source>
</evidence>
<evidence type="ECO:0000256" key="4">
    <source>
        <dbReference type="ARBA" id="ARBA00022989"/>
    </source>
</evidence>
<dbReference type="PROSITE" id="PS50297">
    <property type="entry name" value="ANK_REP_REGION"/>
    <property type="match status" value="3"/>
</dbReference>